<dbReference type="Proteomes" id="UP000030988">
    <property type="component" value="Unassembled WGS sequence"/>
</dbReference>
<evidence type="ECO:0000313" key="1">
    <source>
        <dbReference type="EMBL" id="KHL24229.1"/>
    </source>
</evidence>
<dbReference type="EMBL" id="JTDN01000003">
    <property type="protein sequence ID" value="KHL24229.1"/>
    <property type="molecule type" value="Genomic_DNA"/>
</dbReference>
<dbReference type="InterPro" id="IPR029044">
    <property type="entry name" value="Nucleotide-diphossugar_trans"/>
</dbReference>
<dbReference type="Pfam" id="PF02348">
    <property type="entry name" value="CTP_transf_3"/>
    <property type="match status" value="1"/>
</dbReference>
<dbReference type="AlphaFoldDB" id="A0A0B2BS83"/>
<proteinExistence type="predicted"/>
<evidence type="ECO:0008006" key="3">
    <source>
        <dbReference type="Google" id="ProtNLM"/>
    </source>
</evidence>
<protein>
    <recommendedName>
        <fullName evidence="3">Acylneuraminate cytidylyltransferase</fullName>
    </recommendedName>
</protein>
<name>A0A0B2BS83_9SPHN</name>
<dbReference type="OrthoDB" id="9805604at2"/>
<dbReference type="InterPro" id="IPR003329">
    <property type="entry name" value="Cytidylyl_trans"/>
</dbReference>
<dbReference type="PANTHER" id="PTHR21485:SF6">
    <property type="entry name" value="N-ACYLNEURAMINATE CYTIDYLYLTRANSFERASE-RELATED"/>
    <property type="match status" value="1"/>
</dbReference>
<evidence type="ECO:0000313" key="2">
    <source>
        <dbReference type="Proteomes" id="UP000030988"/>
    </source>
</evidence>
<dbReference type="InterPro" id="IPR050793">
    <property type="entry name" value="CMP-NeuNAc_synthase"/>
</dbReference>
<comment type="caution">
    <text evidence="1">The sequence shown here is derived from an EMBL/GenBank/DDBJ whole genome shotgun (WGS) entry which is preliminary data.</text>
</comment>
<keyword evidence="2" id="KW-1185">Reference proteome</keyword>
<dbReference type="STRING" id="1572751.PK98_14685"/>
<dbReference type="PANTHER" id="PTHR21485">
    <property type="entry name" value="HAD SUPERFAMILY MEMBERS CMAS AND KDSC"/>
    <property type="match status" value="1"/>
</dbReference>
<reference evidence="1 2" key="1">
    <citation type="submission" date="2014-11" db="EMBL/GenBank/DDBJ databases">
        <title>Draft genome sequence of Kirrobacter mercurialis.</title>
        <authorList>
            <person name="Coil D.A."/>
            <person name="Eisen J.A."/>
        </authorList>
    </citation>
    <scope>NUCLEOTIDE SEQUENCE [LARGE SCALE GENOMIC DNA]</scope>
    <source>
        <strain evidence="1 2">Coronado</strain>
    </source>
</reference>
<dbReference type="SUPFAM" id="SSF53448">
    <property type="entry name" value="Nucleotide-diphospho-sugar transferases"/>
    <property type="match status" value="1"/>
</dbReference>
<organism evidence="1 2">
    <name type="scientific">Croceibacterium mercuriale</name>
    <dbReference type="NCBI Taxonomy" id="1572751"/>
    <lineage>
        <taxon>Bacteria</taxon>
        <taxon>Pseudomonadati</taxon>
        <taxon>Pseudomonadota</taxon>
        <taxon>Alphaproteobacteria</taxon>
        <taxon>Sphingomonadales</taxon>
        <taxon>Erythrobacteraceae</taxon>
        <taxon>Croceibacterium</taxon>
    </lineage>
</organism>
<dbReference type="GO" id="GO:0008781">
    <property type="term" value="F:N-acylneuraminate cytidylyltransferase activity"/>
    <property type="evidence" value="ECO:0007669"/>
    <property type="project" value="TreeGrafter"/>
</dbReference>
<accession>A0A0B2BS83</accession>
<dbReference type="RefSeq" id="WP_039097808.1">
    <property type="nucleotide sequence ID" value="NZ_JTDN01000003.1"/>
</dbReference>
<sequence length="235" mass="26928">MQYIGFIPCRSGSERVPNKNTRPFAGFTGGLLELKLRQMAEIPELESILVSSNDPIVLDATERYAHEVDDRIVPLERPDEYGRSSTSMDDFILYIAQLRATGTIFWSHVTSPFITSSIYRDGLATYEQALSDGHDCLVSVTRTQRFFWTEQGPVNYDNTVEKWPRSQDLTPLLEINHALYVMPFKSMREVGDRIGRQPYFYDIDEHDAADIDWEPQFVTLEKLALLKRQAGEGLI</sequence>
<gene>
    <name evidence="1" type="ORF">PK98_14685</name>
</gene>
<dbReference type="Gene3D" id="3.90.550.10">
    <property type="entry name" value="Spore Coat Polysaccharide Biosynthesis Protein SpsA, Chain A"/>
    <property type="match status" value="1"/>
</dbReference>